<evidence type="ECO:0000313" key="12">
    <source>
        <dbReference type="Proteomes" id="UP000243217"/>
    </source>
</evidence>
<keyword evidence="6 9" id="KW-0694">RNA-binding</keyword>
<dbReference type="Pfam" id="PF02005">
    <property type="entry name" value="TRM"/>
    <property type="match status" value="1"/>
</dbReference>
<dbReference type="OrthoDB" id="6349953at2759"/>
<evidence type="ECO:0000256" key="2">
    <source>
        <dbReference type="ARBA" id="ARBA00022603"/>
    </source>
</evidence>
<keyword evidence="4 9" id="KW-0949">S-adenosyl-L-methionine</keyword>
<protein>
    <recommendedName>
        <fullName evidence="7">tRNA (guanine(26)-N(2))-dimethyltransferase</fullName>
        <ecNumber evidence="7">2.1.1.216</ecNumber>
    </recommendedName>
</protein>
<dbReference type="InterPro" id="IPR039448">
    <property type="entry name" value="Beta_helix"/>
</dbReference>
<evidence type="ECO:0000256" key="6">
    <source>
        <dbReference type="ARBA" id="ARBA00022884"/>
    </source>
</evidence>
<dbReference type="GO" id="GO:0002940">
    <property type="term" value="P:tRNA N2-guanine methylation"/>
    <property type="evidence" value="ECO:0007669"/>
    <property type="project" value="TreeGrafter"/>
</dbReference>
<dbReference type="Pfam" id="PF13229">
    <property type="entry name" value="Beta_helix"/>
    <property type="match status" value="1"/>
</dbReference>
<dbReference type="InterPro" id="IPR012334">
    <property type="entry name" value="Pectin_lyas_fold"/>
</dbReference>
<keyword evidence="5 9" id="KW-0819">tRNA processing</keyword>
<keyword evidence="1 9" id="KW-0820">tRNA-binding</keyword>
<dbReference type="SUPFAM" id="SSF53335">
    <property type="entry name" value="S-adenosyl-L-methionine-dependent methyltransferases"/>
    <property type="match status" value="1"/>
</dbReference>
<dbReference type="EC" id="2.1.1.216" evidence="7"/>
<dbReference type="InterPro" id="IPR006626">
    <property type="entry name" value="PbH1"/>
</dbReference>
<evidence type="ECO:0000256" key="7">
    <source>
        <dbReference type="ARBA" id="ARBA00039099"/>
    </source>
</evidence>
<keyword evidence="2 9" id="KW-0489">Methyltransferase</keyword>
<dbReference type="SUPFAM" id="SSF51126">
    <property type="entry name" value="Pectin lyase-like"/>
    <property type="match status" value="1"/>
</dbReference>
<evidence type="ECO:0000256" key="8">
    <source>
        <dbReference type="ARBA" id="ARBA00051897"/>
    </source>
</evidence>
<evidence type="ECO:0000256" key="1">
    <source>
        <dbReference type="ARBA" id="ARBA00022555"/>
    </source>
</evidence>
<evidence type="ECO:0000259" key="10">
    <source>
        <dbReference type="Pfam" id="PF13229"/>
    </source>
</evidence>
<dbReference type="GO" id="GO:0005634">
    <property type="term" value="C:nucleus"/>
    <property type="evidence" value="ECO:0007669"/>
    <property type="project" value="TreeGrafter"/>
</dbReference>
<dbReference type="Gene3D" id="3.30.56.70">
    <property type="entry name" value="N2,N2-dimethylguanosine tRNA methyltransferase, C-terminal domain"/>
    <property type="match status" value="1"/>
</dbReference>
<evidence type="ECO:0000256" key="9">
    <source>
        <dbReference type="PROSITE-ProRule" id="PRU00958"/>
    </source>
</evidence>
<evidence type="ECO:0000256" key="3">
    <source>
        <dbReference type="ARBA" id="ARBA00022679"/>
    </source>
</evidence>
<keyword evidence="12" id="KW-1185">Reference proteome</keyword>
<keyword evidence="3 9" id="KW-0808">Transferase</keyword>
<gene>
    <name evidence="11" type="ORF">THRCLA_10318</name>
</gene>
<dbReference type="PROSITE" id="PS51626">
    <property type="entry name" value="SAM_MT_TRM1"/>
    <property type="match status" value="1"/>
</dbReference>
<dbReference type="InterPro" id="IPR042296">
    <property type="entry name" value="tRNA_met_Trm1_C"/>
</dbReference>
<evidence type="ECO:0000313" key="11">
    <source>
        <dbReference type="EMBL" id="OQR88453.1"/>
    </source>
</evidence>
<dbReference type="AlphaFoldDB" id="A0A1V9YS93"/>
<evidence type="ECO:0000256" key="5">
    <source>
        <dbReference type="ARBA" id="ARBA00022694"/>
    </source>
</evidence>
<comment type="similarity">
    <text evidence="9">Belongs to the class I-like SAM-binding methyltransferase superfamily. Trm1 family.</text>
</comment>
<proteinExistence type="inferred from homology"/>
<evidence type="ECO:0000256" key="4">
    <source>
        <dbReference type="ARBA" id="ARBA00022691"/>
    </source>
</evidence>
<dbReference type="EMBL" id="JNBS01003221">
    <property type="protein sequence ID" value="OQR88453.1"/>
    <property type="molecule type" value="Genomic_DNA"/>
</dbReference>
<reference evidence="11 12" key="1">
    <citation type="journal article" date="2014" name="Genome Biol. Evol.">
        <title>The secreted proteins of Achlya hypogyna and Thraustotheca clavata identify the ancestral oomycete secretome and reveal gene acquisitions by horizontal gene transfer.</title>
        <authorList>
            <person name="Misner I."/>
            <person name="Blouin N."/>
            <person name="Leonard G."/>
            <person name="Richards T.A."/>
            <person name="Lane C.E."/>
        </authorList>
    </citation>
    <scope>NUCLEOTIDE SEQUENCE [LARGE SCALE GENOMIC DNA]</scope>
    <source>
        <strain evidence="11 12">ATCC 34112</strain>
    </source>
</reference>
<dbReference type="PANTHER" id="PTHR10631">
    <property type="entry name" value="N 2 ,N 2 -DIMETHYLGUANOSINE TRNA METHYLTRANSFERASE"/>
    <property type="match status" value="1"/>
</dbReference>
<dbReference type="InterPro" id="IPR029063">
    <property type="entry name" value="SAM-dependent_MTases_sf"/>
</dbReference>
<dbReference type="PANTHER" id="PTHR10631:SF3">
    <property type="entry name" value="TRNA (GUANINE(26)-N(2))-DIMETHYLTRANSFERASE"/>
    <property type="match status" value="1"/>
</dbReference>
<sequence>RDLTVVLLEALTRNDEKFENLRLLDAMAGSGIRAIRYVKEVHGIVAVANDLNEMAFHVICHNVDKNDLNEKITIVQMDAIDCMWQYKNAFNVIDIDPFGSVASLLPSAIATIALGGIICATDTDMHTLQGKKSYSQSNCFHQYCALPVTAAYGKELAIRLILGAADRIAAACDRMIVPILSTAFDFFVRVHFRVIKRHAGTKNTLSVVHQCTKCCHYSIYKLNEEDCYSNICPICSQTLEIGGPFWHGDLQDTSFLTTSLSESNIQQYPAATRYTTKSTSKLKNYRIIKGILLEEDNGPLFYSLSRLFRPYKSIKPPSLNLFKKALISLGHIVSSSHLDPMSIKTQASSIDVYAVVKAWLTINDKNFTQATLQNIPWQSIDVFNASQFQDQMPVLIGHVIFEGNATLNIQRIHFRIPKHSTDKVHTILVSSGSVTFDNCVVEGSSPSLACVCIANGSYGLFHQCTIYNGYQAGIYVCGKSKAEIRHCNLKNMAGCGVDILGGSTCTIMASTIANCRKSGIFAHAFTNLTIRQSYIDKNAMAGIEVATHCDALIEGNHIVRGQKGGVLLHSSGQGTIRSNIFNRNCMANIDVRGIGTNAIIERNHICNGRSSGIFISDNGEATILNNTIVGNKKAGVEAQNAGKYPGGQCTKFVNPAPSSATEGIELIDQSSNTVNSTLVSDEEYARRLHQEINRPQIVSAQPLHQIPYNCGVCQTLHLVQNARVGCQFTCTHCNSINIIQPQQSPVILYKSIIIYKH</sequence>
<name>A0A1V9YS93_9STRA</name>
<dbReference type="SMART" id="SM00710">
    <property type="entry name" value="PbH1"/>
    <property type="match status" value="9"/>
</dbReference>
<dbReference type="Gene3D" id="2.160.20.10">
    <property type="entry name" value="Single-stranded right-handed beta-helix, Pectin lyase-like"/>
    <property type="match status" value="1"/>
</dbReference>
<organism evidence="11 12">
    <name type="scientific">Thraustotheca clavata</name>
    <dbReference type="NCBI Taxonomy" id="74557"/>
    <lineage>
        <taxon>Eukaryota</taxon>
        <taxon>Sar</taxon>
        <taxon>Stramenopiles</taxon>
        <taxon>Oomycota</taxon>
        <taxon>Saprolegniomycetes</taxon>
        <taxon>Saprolegniales</taxon>
        <taxon>Achlyaceae</taxon>
        <taxon>Thraustotheca</taxon>
    </lineage>
</organism>
<dbReference type="Proteomes" id="UP000243217">
    <property type="component" value="Unassembled WGS sequence"/>
</dbReference>
<dbReference type="Gene3D" id="3.40.50.150">
    <property type="entry name" value="Vaccinia Virus protein VP39"/>
    <property type="match status" value="1"/>
</dbReference>
<feature type="domain" description="Right handed beta helix" evidence="10">
    <location>
        <begin position="496"/>
        <end position="642"/>
    </location>
</feature>
<dbReference type="STRING" id="74557.A0A1V9YS93"/>
<dbReference type="GO" id="GO:0000049">
    <property type="term" value="F:tRNA binding"/>
    <property type="evidence" value="ECO:0007669"/>
    <property type="project" value="UniProtKB-UniRule"/>
</dbReference>
<accession>A0A1V9YS93</accession>
<dbReference type="InterPro" id="IPR002905">
    <property type="entry name" value="Trm1"/>
</dbReference>
<dbReference type="InterPro" id="IPR011050">
    <property type="entry name" value="Pectin_lyase_fold/virulence"/>
</dbReference>
<comment type="catalytic activity">
    <reaction evidence="8">
        <text>guanosine(26) in tRNA + 2 S-adenosyl-L-methionine = N(2)-dimethylguanosine(26) in tRNA + 2 S-adenosyl-L-homocysteine + 2 H(+)</text>
        <dbReference type="Rhea" id="RHEA:43140"/>
        <dbReference type="Rhea" id="RHEA-COMP:10359"/>
        <dbReference type="Rhea" id="RHEA-COMP:10360"/>
        <dbReference type="ChEBI" id="CHEBI:15378"/>
        <dbReference type="ChEBI" id="CHEBI:57856"/>
        <dbReference type="ChEBI" id="CHEBI:59789"/>
        <dbReference type="ChEBI" id="CHEBI:74269"/>
        <dbReference type="ChEBI" id="CHEBI:74513"/>
        <dbReference type="EC" id="2.1.1.216"/>
    </reaction>
</comment>
<comment type="caution">
    <text evidence="11">The sequence shown here is derived from an EMBL/GenBank/DDBJ whole genome shotgun (WGS) entry which is preliminary data.</text>
</comment>
<dbReference type="GO" id="GO:0160104">
    <property type="term" value="F:tRNA (guanine(26)-N2)-dimethyltransferase activity"/>
    <property type="evidence" value="ECO:0007669"/>
    <property type="project" value="UniProtKB-EC"/>
</dbReference>
<feature type="non-terminal residue" evidence="11">
    <location>
        <position position="1"/>
    </location>
</feature>